<gene>
    <name evidence="2" type="ORF">CJ191_02690</name>
</gene>
<name>A0A2N6UFD8_9LACT</name>
<dbReference type="PANTHER" id="PTHR47738">
    <property type="entry name" value="PTS SYSTEM FRUCTOSE-LIKE EIIA COMPONENT-RELATED"/>
    <property type="match status" value="1"/>
</dbReference>
<evidence type="ECO:0000313" key="2">
    <source>
        <dbReference type="EMBL" id="PMC80267.1"/>
    </source>
</evidence>
<evidence type="ECO:0000313" key="3">
    <source>
        <dbReference type="Proteomes" id="UP000235701"/>
    </source>
</evidence>
<organism evidence="2 3">
    <name type="scientific">Aerococcus viridans</name>
    <dbReference type="NCBI Taxonomy" id="1377"/>
    <lineage>
        <taxon>Bacteria</taxon>
        <taxon>Bacillati</taxon>
        <taxon>Bacillota</taxon>
        <taxon>Bacilli</taxon>
        <taxon>Lactobacillales</taxon>
        <taxon>Aerococcaceae</taxon>
        <taxon>Aerococcus</taxon>
    </lineage>
</organism>
<dbReference type="OrthoDB" id="370976at2"/>
<protein>
    <submittedName>
        <fullName evidence="2">PTS sugar transporter subunit IIA</fullName>
    </submittedName>
</protein>
<keyword evidence="3" id="KW-1185">Reference proteome</keyword>
<dbReference type="EMBL" id="PNHQ01000004">
    <property type="protein sequence ID" value="PMC80267.1"/>
    <property type="molecule type" value="Genomic_DNA"/>
</dbReference>
<dbReference type="RefSeq" id="WP_102198930.1">
    <property type="nucleotide sequence ID" value="NZ_PNHQ01000004.1"/>
</dbReference>
<reference evidence="2 3" key="1">
    <citation type="submission" date="2017-09" db="EMBL/GenBank/DDBJ databases">
        <title>Bacterial strain isolated from the female urinary microbiota.</title>
        <authorList>
            <person name="Thomas-White K."/>
            <person name="Kumar N."/>
            <person name="Forster S."/>
            <person name="Putonti C."/>
            <person name="Lawley T."/>
            <person name="Wolfe A.J."/>
        </authorList>
    </citation>
    <scope>NUCLEOTIDE SEQUENCE [LARGE SCALE GENOMIC DNA]</scope>
    <source>
        <strain evidence="2 3">UMB0240</strain>
    </source>
</reference>
<dbReference type="Proteomes" id="UP000235701">
    <property type="component" value="Unassembled WGS sequence"/>
</dbReference>
<dbReference type="InterPro" id="IPR016152">
    <property type="entry name" value="PTrfase/Anion_transptr"/>
</dbReference>
<dbReference type="AlphaFoldDB" id="A0A2N6UFD8"/>
<dbReference type="PROSITE" id="PS51094">
    <property type="entry name" value="PTS_EIIA_TYPE_2"/>
    <property type="match status" value="1"/>
</dbReference>
<keyword evidence="2" id="KW-0813">Transport</keyword>
<dbReference type="Pfam" id="PF00359">
    <property type="entry name" value="PTS_EIIA_2"/>
    <property type="match status" value="1"/>
</dbReference>
<comment type="caution">
    <text evidence="2">The sequence shown here is derived from an EMBL/GenBank/DDBJ whole genome shotgun (WGS) entry which is preliminary data.</text>
</comment>
<dbReference type="PANTHER" id="PTHR47738:SF3">
    <property type="entry name" value="PHOSPHOTRANSFERASE SYSTEM MANNITOL_FRUCTOSE-SPECIFIC IIA DOMAIN CONTAINING PROTEIN"/>
    <property type="match status" value="1"/>
</dbReference>
<evidence type="ECO:0000259" key="1">
    <source>
        <dbReference type="PROSITE" id="PS51094"/>
    </source>
</evidence>
<keyword evidence="2" id="KW-0762">Sugar transport</keyword>
<dbReference type="InterPro" id="IPR002178">
    <property type="entry name" value="PTS_EIIA_type-2_dom"/>
</dbReference>
<dbReference type="Gene3D" id="3.40.930.10">
    <property type="entry name" value="Mannitol-specific EII, Chain A"/>
    <property type="match status" value="1"/>
</dbReference>
<proteinExistence type="predicted"/>
<sequence length="161" mass="18138">MSEVKESLVSIEDTFISEATTSEEVLKEIGLKLLEKGLVKEKFVENILEREENYPTGLDLSVINPSYDNIAVPHTEGEYVNTTKVIPVGLTNKIVFHNMIRPKEPLEVSNLFIILNNSPEEQSQILAKIMDFINSLDIEEAEALFQASTPSNLYDVIKNKL</sequence>
<dbReference type="SUPFAM" id="SSF55804">
    <property type="entry name" value="Phoshotransferase/anion transport protein"/>
    <property type="match status" value="1"/>
</dbReference>
<feature type="domain" description="PTS EIIA type-2" evidence="1">
    <location>
        <begin position="2"/>
        <end position="160"/>
    </location>
</feature>
<dbReference type="InterPro" id="IPR051541">
    <property type="entry name" value="PTS_SugarTrans_NitroReg"/>
</dbReference>
<accession>A0A2N6UFD8</accession>